<dbReference type="InterPro" id="IPR005560">
    <property type="entry name" value="Csp_YhjQ"/>
</dbReference>
<protein>
    <submittedName>
        <fullName evidence="1">Cysteine-rich protein YhjQ</fullName>
    </submittedName>
</protein>
<dbReference type="AlphaFoldDB" id="A0A918SB23"/>
<dbReference type="InterPro" id="IPR044543">
    <property type="entry name" value="YHJQ-like"/>
</dbReference>
<dbReference type="CDD" id="cd08026">
    <property type="entry name" value="DUF326"/>
    <property type="match status" value="1"/>
</dbReference>
<evidence type="ECO:0000313" key="1">
    <source>
        <dbReference type="EMBL" id="GHA31826.1"/>
    </source>
</evidence>
<dbReference type="Proteomes" id="UP000610456">
    <property type="component" value="Unassembled WGS sequence"/>
</dbReference>
<dbReference type="PANTHER" id="PTHR37310:SF1">
    <property type="entry name" value="CYTOPLASMIC PROTEIN"/>
    <property type="match status" value="1"/>
</dbReference>
<reference evidence="1" key="1">
    <citation type="journal article" date="2014" name="Int. J. Syst. Evol. Microbiol.">
        <title>Complete genome sequence of Corynebacterium casei LMG S-19264T (=DSM 44701T), isolated from a smear-ripened cheese.</title>
        <authorList>
            <consortium name="US DOE Joint Genome Institute (JGI-PGF)"/>
            <person name="Walter F."/>
            <person name="Albersmeier A."/>
            <person name="Kalinowski J."/>
            <person name="Ruckert C."/>
        </authorList>
    </citation>
    <scope>NUCLEOTIDE SEQUENCE</scope>
    <source>
        <strain evidence="1">KCTC 12719</strain>
    </source>
</reference>
<dbReference type="PANTHER" id="PTHR37310">
    <property type="entry name" value="CYTOPLASMIC PROTEIN-RELATED"/>
    <property type="match status" value="1"/>
</dbReference>
<dbReference type="Pfam" id="PF03860">
    <property type="entry name" value="Csp"/>
    <property type="match status" value="1"/>
</dbReference>
<proteinExistence type="predicted"/>
<comment type="caution">
    <text evidence="1">The sequence shown here is derived from an EMBL/GenBank/DDBJ whole genome shotgun (WGS) entry which is preliminary data.</text>
</comment>
<reference evidence="1" key="2">
    <citation type="submission" date="2020-09" db="EMBL/GenBank/DDBJ databases">
        <authorList>
            <person name="Sun Q."/>
            <person name="Kim S."/>
        </authorList>
    </citation>
    <scope>NUCLEOTIDE SEQUENCE</scope>
    <source>
        <strain evidence="1">KCTC 12719</strain>
    </source>
</reference>
<evidence type="ECO:0000313" key="2">
    <source>
        <dbReference type="Proteomes" id="UP000610456"/>
    </source>
</evidence>
<organism evidence="1 2">
    <name type="scientific">Salinimicrobium marinum</name>
    <dbReference type="NCBI Taxonomy" id="680283"/>
    <lineage>
        <taxon>Bacteria</taxon>
        <taxon>Pseudomonadati</taxon>
        <taxon>Bacteroidota</taxon>
        <taxon>Flavobacteriia</taxon>
        <taxon>Flavobacteriales</taxon>
        <taxon>Flavobacteriaceae</taxon>
        <taxon>Salinimicrobium</taxon>
    </lineage>
</organism>
<name>A0A918SB23_9FLAO</name>
<dbReference type="RefSeq" id="WP_189603776.1">
    <property type="nucleotide sequence ID" value="NZ_BMXB01000002.1"/>
</dbReference>
<gene>
    <name evidence="1" type="primary">yhjQ</name>
    <name evidence="1" type="ORF">GCM10007103_11840</name>
</gene>
<sequence length="106" mass="11595">MKNEQLLGALSNCINHCNHCADACLDEDNVKKMVPCIRLDRVCASVCATVADVLATNYEDIQVLMNYCVEICEKCAGECEKHEADHCKACAEACRKCAEACKSYAA</sequence>
<accession>A0A918SB23</accession>
<dbReference type="EMBL" id="BMXB01000002">
    <property type="protein sequence ID" value="GHA31826.1"/>
    <property type="molecule type" value="Genomic_DNA"/>
</dbReference>
<keyword evidence="2" id="KW-1185">Reference proteome</keyword>
<dbReference type="Gene3D" id="1.20.1270.360">
    <property type="match status" value="1"/>
</dbReference>